<dbReference type="EMBL" id="CAJOBI010344905">
    <property type="protein sequence ID" value="CAF5217040.1"/>
    <property type="molecule type" value="Genomic_DNA"/>
</dbReference>
<dbReference type="AlphaFoldDB" id="A0A8S3JIQ7"/>
<dbReference type="Gene3D" id="1.20.120.1960">
    <property type="entry name" value="QSOX sulfhydryl oxidase domain"/>
    <property type="match status" value="1"/>
</dbReference>
<evidence type="ECO:0000313" key="1">
    <source>
        <dbReference type="EMBL" id="CAF5217040.1"/>
    </source>
</evidence>
<protein>
    <submittedName>
        <fullName evidence="1">Uncharacterized protein</fullName>
    </submittedName>
</protein>
<organism evidence="1 2">
    <name type="scientific">Rotaria magnacalcarata</name>
    <dbReference type="NCBI Taxonomy" id="392030"/>
    <lineage>
        <taxon>Eukaryota</taxon>
        <taxon>Metazoa</taxon>
        <taxon>Spiralia</taxon>
        <taxon>Gnathifera</taxon>
        <taxon>Rotifera</taxon>
        <taxon>Eurotatoria</taxon>
        <taxon>Bdelloidea</taxon>
        <taxon>Philodinida</taxon>
        <taxon>Philodinidae</taxon>
        <taxon>Rotaria</taxon>
    </lineage>
</organism>
<comment type="caution">
    <text evidence="1">The sequence shown here is derived from an EMBL/GenBank/DDBJ whole genome shotgun (WGS) entry which is preliminary data.</text>
</comment>
<proteinExistence type="predicted"/>
<dbReference type="InterPro" id="IPR042568">
    <property type="entry name" value="QSOX_FAD-bd_sf"/>
</dbReference>
<gene>
    <name evidence="1" type="ORF">SMN809_LOCUS80298</name>
</gene>
<name>A0A8S3JIQ7_9BILA</name>
<feature type="non-terminal residue" evidence="1">
    <location>
        <position position="1"/>
    </location>
</feature>
<evidence type="ECO:0000313" key="2">
    <source>
        <dbReference type="Proteomes" id="UP000676336"/>
    </source>
</evidence>
<dbReference type="Proteomes" id="UP000676336">
    <property type="component" value="Unassembled WGS sequence"/>
</dbReference>
<reference evidence="1" key="1">
    <citation type="submission" date="2021-02" db="EMBL/GenBank/DDBJ databases">
        <authorList>
            <person name="Nowell W R."/>
        </authorList>
    </citation>
    <scope>NUCLEOTIDE SEQUENCE</scope>
</reference>
<accession>A0A8S3JIQ7</accession>
<sequence>ENIGNRNLFNYAIRSYIRQRKCIENFDDRDLEEIILSRNALKNAETKLISYKNSAQINLRVNNIIINQKISMIDFETALSYMFRREIPRIQEIRGEAYDALIHWLVVLIKDIFEY</sequence>